<comment type="caution">
    <text evidence="4">The sequence shown here is derived from an EMBL/GenBank/DDBJ whole genome shotgun (WGS) entry which is preliminary data.</text>
</comment>
<dbReference type="PANTHER" id="PTHR43767:SF1">
    <property type="entry name" value="NONRIBOSOMAL PEPTIDE SYNTHASE PES1 (EUROFUNG)-RELATED"/>
    <property type="match status" value="1"/>
</dbReference>
<dbReference type="InterPro" id="IPR045851">
    <property type="entry name" value="AMP-bd_C_sf"/>
</dbReference>
<dbReference type="Gene3D" id="2.30.38.10">
    <property type="entry name" value="Luciferase, Domain 3"/>
    <property type="match status" value="1"/>
</dbReference>
<dbReference type="Gene3D" id="3.30.300.30">
    <property type="match status" value="1"/>
</dbReference>
<evidence type="ECO:0000313" key="4">
    <source>
        <dbReference type="EMBL" id="NYZ23317.1"/>
    </source>
</evidence>
<keyword evidence="5" id="KW-1185">Reference proteome</keyword>
<accession>A0ABX2TJH6</accession>
<dbReference type="InterPro" id="IPR020845">
    <property type="entry name" value="AMP-binding_CS"/>
</dbReference>
<gene>
    <name evidence="4" type="ORF">HND93_26755</name>
</gene>
<evidence type="ECO:0000259" key="1">
    <source>
        <dbReference type="Pfam" id="PF00425"/>
    </source>
</evidence>
<dbReference type="InterPro" id="IPR015890">
    <property type="entry name" value="Chorismate_C"/>
</dbReference>
<evidence type="ECO:0000259" key="2">
    <source>
        <dbReference type="Pfam" id="PF00501"/>
    </source>
</evidence>
<dbReference type="NCBIfam" id="TIGR03494">
    <property type="entry name" value="salicyl_syn"/>
    <property type="match status" value="1"/>
</dbReference>
<dbReference type="Gene3D" id="3.60.120.10">
    <property type="entry name" value="Anthranilate synthase"/>
    <property type="match status" value="1"/>
</dbReference>
<dbReference type="Pfam" id="PF00501">
    <property type="entry name" value="AMP-binding"/>
    <property type="match status" value="1"/>
</dbReference>
<name>A0ABX2TJH6_9PROT</name>
<dbReference type="SUPFAM" id="SSF56322">
    <property type="entry name" value="ADC synthase"/>
    <property type="match status" value="1"/>
</dbReference>
<dbReference type="InterPro" id="IPR005801">
    <property type="entry name" value="ADC_synthase"/>
</dbReference>
<evidence type="ECO:0000313" key="5">
    <source>
        <dbReference type="Proteomes" id="UP000584642"/>
    </source>
</evidence>
<dbReference type="PANTHER" id="PTHR43767">
    <property type="entry name" value="LONG-CHAIN-FATTY-ACID--COA LIGASE"/>
    <property type="match status" value="1"/>
</dbReference>
<dbReference type="PROSITE" id="PS00455">
    <property type="entry name" value="AMP_BINDING"/>
    <property type="match status" value="1"/>
</dbReference>
<dbReference type="InterPro" id="IPR050237">
    <property type="entry name" value="ATP-dep_AMP-bd_enzyme"/>
</dbReference>
<dbReference type="RefSeq" id="WP_180285097.1">
    <property type="nucleotide sequence ID" value="NZ_JABFDB010000025.1"/>
</dbReference>
<evidence type="ECO:0000259" key="3">
    <source>
        <dbReference type="Pfam" id="PF13193"/>
    </source>
</evidence>
<dbReference type="InterPro" id="IPR000873">
    <property type="entry name" value="AMP-dep_synth/lig_dom"/>
</dbReference>
<feature type="domain" description="AMP-dependent synthetase/ligase" evidence="2">
    <location>
        <begin position="51"/>
        <end position="412"/>
    </location>
</feature>
<protein>
    <submittedName>
        <fullName evidence="4">Salicylate synthase</fullName>
    </submittedName>
</protein>
<dbReference type="Pfam" id="PF00425">
    <property type="entry name" value="Chorismate_bind"/>
    <property type="match status" value="1"/>
</dbReference>
<dbReference type="Gene3D" id="3.40.50.980">
    <property type="match status" value="2"/>
</dbReference>
<dbReference type="Pfam" id="PF13193">
    <property type="entry name" value="AMP-binding_C"/>
    <property type="match status" value="1"/>
</dbReference>
<sequence>MFPGGTAARRDPPRAAQVGWGADVVPWPADLVERYERQGYWGRETLGELPRRWAAVHGDRCAIVDHRGPTSYAALDGRVDRMASGLHALGVGPGDRVLVQLPNTATFVVTCFALFRLGAMPILVMPAQRINDLDGLCKLAEPVAFVVQDRFLGFDYRPMAEELAKRHGSLRHVVVDGEAGPHHRLEDLDDPPLRNTGPRPGDIACLLLSGGTTGTPKLIPRTHADYAYNARASAALCGLSAESVYLAALPAAHNFTFACPGILGTLLRGGRVVMARTPGGDETFPLIAREKVTFTALVPALVDLWLRQREWDTTDLSSLQLLQVGGARLMPDMARRIGPALGCRVQQVLGMAEGLLCYTRLDDSEEVVINTQGRPLSPDDEVRIVDAAGRDVPPGEPGELLTRGPYTIRGYYRAERHNRTAFTSDGFYRSGDLVRRRADGNLVVEGRIKEQINRAGEKIAVAEIEEHLRAHPAVDDAVLLGVPDPILGERSRAVLIAGGSRPELADLHAFLRDRGLARHQLPDELGFVSSWPLTAVGKIDKKRLADPSGPRVAGASAFREETIPLAVPPLPLAALLAESGLEERAMVYERNGEWSVGLGTLAELRIEDGSVRLLVDGSERDWPAAAGMDGVEAALPALPWRGWRAYGTATFELARRFQGLDTTGGTDGEVPLRLFIPRMECRLREGTAVLRAVEEGDLRRVRAAFDDACRRVMEEGNGMAARRHACRLEVSAVETEDAGPYTARVAAALSEIAAGHYTKVILSRRVPLGRRLDIAASYLAGREINQPVRSFLLIGPEFQAAGFSPETVVEVDAGGSVSTQPLAGTRALDADETGNAARARELHADPKEVAEHAVSVRLAFEELASVCAPGSVAVVEFMEVRRRGAVQHLASRLTGRLGGTRDRWHAFQTLFPAVTASGIPKREAVEAIGRLEEGPRGLYAGCVLLADDDGSLDAALVLRSVFQDRGGSWLQAGAGVVALSTPERELRETCEKLSGVARGLVAAPDPVAAVHSAGERE</sequence>
<dbReference type="EMBL" id="JABFDB010000025">
    <property type="protein sequence ID" value="NYZ23317.1"/>
    <property type="molecule type" value="Genomic_DNA"/>
</dbReference>
<reference evidence="4 5" key="1">
    <citation type="submission" date="2020-05" db="EMBL/GenBank/DDBJ databases">
        <title>Azospirillum oleiclasticum sp. nov, a nitrogen-fixing and heavy crude oil-emulsifying bacterium isolated from the crude oil of Yumen Oilfield.</title>
        <authorList>
            <person name="Wu D."/>
            <person name="Cai M."/>
            <person name="Zhang X."/>
        </authorList>
    </citation>
    <scope>NUCLEOTIDE SEQUENCE [LARGE SCALE GENOMIC DNA]</scope>
    <source>
        <strain evidence="4 5">ROY-1-1-2</strain>
    </source>
</reference>
<organism evidence="4 5">
    <name type="scientific">Azospirillum oleiclasticum</name>
    <dbReference type="NCBI Taxonomy" id="2735135"/>
    <lineage>
        <taxon>Bacteria</taxon>
        <taxon>Pseudomonadati</taxon>
        <taxon>Pseudomonadota</taxon>
        <taxon>Alphaproteobacteria</taxon>
        <taxon>Rhodospirillales</taxon>
        <taxon>Azospirillaceae</taxon>
        <taxon>Azospirillum</taxon>
    </lineage>
</organism>
<feature type="domain" description="Chorismate-utilising enzyme C-terminal" evidence="1">
    <location>
        <begin position="741"/>
        <end position="992"/>
    </location>
</feature>
<feature type="domain" description="AMP-binding enzyme C-terminal" evidence="3">
    <location>
        <begin position="463"/>
        <end position="538"/>
    </location>
</feature>
<dbReference type="Proteomes" id="UP000584642">
    <property type="component" value="Unassembled WGS sequence"/>
</dbReference>
<dbReference type="SUPFAM" id="SSF56801">
    <property type="entry name" value="Acetyl-CoA synthetase-like"/>
    <property type="match status" value="1"/>
</dbReference>
<dbReference type="InterPro" id="IPR019996">
    <property type="entry name" value="Salicylate_synthase"/>
</dbReference>
<dbReference type="CDD" id="cd05920">
    <property type="entry name" value="23DHB-AMP_lg"/>
    <property type="match status" value="1"/>
</dbReference>
<proteinExistence type="predicted"/>
<dbReference type="InterPro" id="IPR025110">
    <property type="entry name" value="AMP-bd_C"/>
</dbReference>